<organism evidence="5 6">
    <name type="scientific">Nematostella vectensis</name>
    <name type="common">Starlet sea anemone</name>
    <dbReference type="NCBI Taxonomy" id="45351"/>
    <lineage>
        <taxon>Eukaryota</taxon>
        <taxon>Metazoa</taxon>
        <taxon>Cnidaria</taxon>
        <taxon>Anthozoa</taxon>
        <taxon>Hexacorallia</taxon>
        <taxon>Actiniaria</taxon>
        <taxon>Edwardsiidae</taxon>
        <taxon>Nematostella</taxon>
    </lineage>
</organism>
<feature type="compositionally biased region" description="Basic and acidic residues" evidence="1">
    <location>
        <begin position="662"/>
        <end position="680"/>
    </location>
</feature>
<evidence type="ECO:0000256" key="2">
    <source>
        <dbReference type="SAM" id="Phobius"/>
    </source>
</evidence>
<feature type="region of interest" description="Disordered" evidence="1">
    <location>
        <begin position="643"/>
        <end position="680"/>
    </location>
</feature>
<dbReference type="Proteomes" id="UP000001593">
    <property type="component" value="Unassembled WGS sequence"/>
</dbReference>
<evidence type="ECO:0000256" key="1">
    <source>
        <dbReference type="SAM" id="MobiDB-lite"/>
    </source>
</evidence>
<name>A7RMM3_NEMVE</name>
<keyword evidence="2" id="KW-1133">Transmembrane helix</keyword>
<feature type="domain" description="Piezo THU9 and anchor" evidence="4">
    <location>
        <begin position="509"/>
        <end position="595"/>
    </location>
</feature>
<dbReference type="InterPro" id="IPR056768">
    <property type="entry name" value="THU_Piezo"/>
</dbReference>
<feature type="transmembrane region" description="Helical" evidence="2">
    <location>
        <begin position="258"/>
        <end position="279"/>
    </location>
</feature>
<evidence type="ECO:0008006" key="7">
    <source>
        <dbReference type="Google" id="ProtNLM"/>
    </source>
</evidence>
<dbReference type="InterPro" id="IPR056770">
    <property type="entry name" value="Piezo_THU9_anchor"/>
</dbReference>
<protein>
    <recommendedName>
        <fullName evidence="7">Piezo-type mechanosensitive ion channel component</fullName>
    </recommendedName>
</protein>
<feature type="compositionally biased region" description="Basic and acidic residues" evidence="1">
    <location>
        <begin position="69"/>
        <end position="79"/>
    </location>
</feature>
<dbReference type="GO" id="GO:0008381">
    <property type="term" value="F:mechanosensitive monoatomic ion channel activity"/>
    <property type="evidence" value="ECO:0007669"/>
    <property type="project" value="InterPro"/>
</dbReference>
<dbReference type="InterPro" id="IPR027272">
    <property type="entry name" value="Piezo"/>
</dbReference>
<dbReference type="InParanoid" id="A7RMM3"/>
<dbReference type="GO" id="GO:0016020">
    <property type="term" value="C:membrane"/>
    <property type="evidence" value="ECO:0007669"/>
    <property type="project" value="InterPro"/>
</dbReference>
<dbReference type="EMBL" id="DS469520">
    <property type="protein sequence ID" value="EDO47370.1"/>
    <property type="molecule type" value="Genomic_DNA"/>
</dbReference>
<feature type="domain" description="Piezo transmembrane helical unit" evidence="3">
    <location>
        <begin position="241"/>
        <end position="365"/>
    </location>
</feature>
<dbReference type="PANTHER" id="PTHR47049">
    <property type="entry name" value="PIEZO-TYPE MECHANOSENSITIVE ION CHANNEL HOMOLOG"/>
    <property type="match status" value="1"/>
</dbReference>
<gene>
    <name evidence="5" type="ORF">NEMVEDRAFT_v1g199338</name>
</gene>
<keyword evidence="2" id="KW-0472">Membrane</keyword>
<sequence length="680" mass="77575">MRLKESVCFNFILSTAIYSGDYYWFESDSESESEAETPSVSPTHTRRPSSGSSNKDNESAGKASSGDLGGERSSSRSGRESISSTGSDDFVTIPTPEPTTAIVEPEGLVTRLKKLFSWIYYYFAIAIDKVIDVLSDISKDYREIADQLKHERKEKRLEKLRRGRYSYSSLRARTLAASASAAEVSDSDVIENKGSATSRSDEDADSWSVLNIDLDDTDASNWKHSHMRVARFSVAFVYALLAHTDIICYLLMILNHMVYACLLSMPLPFLVFMWGMLSIPRPTKRYWITVITYTQIVIVIKYLFKFQFKFINNCNSSDGPDKNDPLCPARIIGIERDSHTSAYDLLLLLALYFHRYSLKVHGLWRDKAAHDDHDELYEPPLSPNSPKSEPTPFAGSRNMAASSPDSEQYQSDVEDSGESLWNKICRSVKAFLNRIYDPEVGSGAVDVYAIMFACQFIIFIIILFSWSAFSSPEPQRQAQFVKIVEENVVPKTFLYMLLSQFFLIIIDRFQAIPFLLELRSVLDWVCTDTTLTLYHWLKMEDIYANIYVLKCYRESEKTWFQGRGQKYWMLSKWTVGGLLVALLVIVIWFPLLFMSYINSVYTSNPPQDATFTLSIGGYQPLFRVSAQEQFLERLNNTKIDRIKTQHPGLHQGADTQGTKDSSCPRDYIRADPDHARPRNP</sequence>
<keyword evidence="2" id="KW-0812">Transmembrane</keyword>
<reference evidence="5 6" key="1">
    <citation type="journal article" date="2007" name="Science">
        <title>Sea anemone genome reveals ancestral eumetazoan gene repertoire and genomic organization.</title>
        <authorList>
            <person name="Putnam N.H."/>
            <person name="Srivastava M."/>
            <person name="Hellsten U."/>
            <person name="Dirks B."/>
            <person name="Chapman J."/>
            <person name="Salamov A."/>
            <person name="Terry A."/>
            <person name="Shapiro H."/>
            <person name="Lindquist E."/>
            <person name="Kapitonov V.V."/>
            <person name="Jurka J."/>
            <person name="Genikhovich G."/>
            <person name="Grigoriev I.V."/>
            <person name="Lucas S.M."/>
            <person name="Steele R.E."/>
            <person name="Finnerty J.R."/>
            <person name="Technau U."/>
            <person name="Martindale M.Q."/>
            <person name="Rokhsar D.S."/>
        </authorList>
    </citation>
    <scope>NUCLEOTIDE SEQUENCE [LARGE SCALE GENOMIC DNA]</scope>
    <source>
        <strain evidence="6">CH2 X CH6</strain>
    </source>
</reference>
<dbReference type="STRING" id="45351.A7RMM3"/>
<dbReference type="Pfam" id="PF24874">
    <property type="entry name" value="Piezo_THU9_anchor"/>
    <property type="match status" value="1"/>
</dbReference>
<dbReference type="AlphaFoldDB" id="A7RMM3"/>
<dbReference type="PANTHER" id="PTHR47049:SF2">
    <property type="entry name" value="PIEZO-TYPE MECHANOSENSITIVE ION CHANNEL HOMOLOG"/>
    <property type="match status" value="1"/>
</dbReference>
<feature type="transmembrane region" description="Helical" evidence="2">
    <location>
        <begin position="447"/>
        <end position="468"/>
    </location>
</feature>
<dbReference type="Pfam" id="PF23188">
    <property type="entry name" value="THU_Piezo1"/>
    <property type="match status" value="1"/>
</dbReference>
<keyword evidence="6" id="KW-1185">Reference proteome</keyword>
<feature type="region of interest" description="Disordered" evidence="1">
    <location>
        <begin position="31"/>
        <end position="98"/>
    </location>
</feature>
<feature type="transmembrane region" description="Helical" evidence="2">
    <location>
        <begin position="229"/>
        <end position="251"/>
    </location>
</feature>
<dbReference type="PhylomeDB" id="A7RMM3"/>
<dbReference type="HOGENOM" id="CLU_404570_0_0_1"/>
<dbReference type="eggNOG" id="KOG1893">
    <property type="taxonomic scope" value="Eukaryota"/>
</dbReference>
<evidence type="ECO:0000313" key="5">
    <source>
        <dbReference type="EMBL" id="EDO47370.1"/>
    </source>
</evidence>
<evidence type="ECO:0000259" key="4">
    <source>
        <dbReference type="Pfam" id="PF24874"/>
    </source>
</evidence>
<feature type="region of interest" description="Disordered" evidence="1">
    <location>
        <begin position="375"/>
        <end position="412"/>
    </location>
</feature>
<evidence type="ECO:0000313" key="6">
    <source>
        <dbReference type="Proteomes" id="UP000001593"/>
    </source>
</evidence>
<evidence type="ECO:0000259" key="3">
    <source>
        <dbReference type="Pfam" id="PF23188"/>
    </source>
</evidence>
<proteinExistence type="predicted"/>
<feature type="transmembrane region" description="Helical" evidence="2">
    <location>
        <begin position="573"/>
        <end position="597"/>
    </location>
</feature>
<feature type="transmembrane region" description="Helical" evidence="2">
    <location>
        <begin position="285"/>
        <end position="304"/>
    </location>
</feature>
<accession>A7RMM3</accession>
<feature type="compositionally biased region" description="Polar residues" evidence="1">
    <location>
        <begin position="399"/>
        <end position="411"/>
    </location>
</feature>